<proteinExistence type="predicted"/>
<evidence type="ECO:0000313" key="9">
    <source>
        <dbReference type="EMBL" id="POU66589.1"/>
    </source>
</evidence>
<dbReference type="GO" id="GO:0042121">
    <property type="term" value="P:alginic acid biosynthetic process"/>
    <property type="evidence" value="ECO:0007669"/>
    <property type="project" value="UniProtKB-UniPathway"/>
</dbReference>
<dbReference type="OrthoDB" id="9760774at2"/>
<dbReference type="UniPathway" id="UPA00286"/>
<keyword evidence="7" id="KW-1133">Transmembrane helix</keyword>
<reference evidence="9 10" key="1">
    <citation type="submission" date="2018-01" db="EMBL/GenBank/DDBJ databases">
        <title>Complete genome sequences of 14 Citrobacter spp. isolated from plant in Canada.</title>
        <authorList>
            <person name="Bhandare S.G."/>
            <person name="Colavecchio A."/>
            <person name="Jeukens J."/>
            <person name="Emond-Rheault J.-G."/>
            <person name="Freschi L."/>
            <person name="Hamel J."/>
            <person name="Kukavica-Ibrulj I."/>
            <person name="Levesque R."/>
            <person name="Goodridge L."/>
        </authorList>
    </citation>
    <scope>NUCLEOTIDE SEQUENCE [LARGE SCALE GENOMIC DNA]</scope>
    <source>
        <strain evidence="9 10">S1285</strain>
    </source>
</reference>
<keyword evidence="4" id="KW-0732">Signal</keyword>
<dbReference type="Proteomes" id="UP000237003">
    <property type="component" value="Unassembled WGS sequence"/>
</dbReference>
<dbReference type="Pfam" id="PF16822">
    <property type="entry name" value="ALGX"/>
    <property type="match status" value="1"/>
</dbReference>
<evidence type="ECO:0000256" key="3">
    <source>
        <dbReference type="ARBA" id="ARBA00022679"/>
    </source>
</evidence>
<sequence>MKGKVFLFSAIVIASLAILPTYNIVNEPHLFKSKRMPERFRNLYNMDAVEAWVGAVAFKYGLSTEPEKVLIGKEGWLFLGDSFVKTLTKKIQGSSIIAKDMLAVSKATEAWGDYFKINGVQDFKIIIGPDKDSVYMDKLPKWDRHSPDSILGSLLHSDNEIYIDTLTPIMVEKGRTDKPLYYHTDTHWNSYGAGMAFNALASTMQFKHPDTKWPGPFTSAHFKTAEGRSGDLAAFLRVKNVKEELVYLDDRAINKTNIKVFDFKTGRLLSEKRLTVIGAPPTPALVVSDNALNDDRVLWLRDSYGTAMSPFMSRTFREVLQVHPGKVTPELLQIMVKSFKPKYVFITSVERDALGKFFTSPPDTNE</sequence>
<comment type="caution">
    <text evidence="9">The sequence shown here is derived from an EMBL/GenBank/DDBJ whole genome shotgun (WGS) entry which is preliminary data.</text>
</comment>
<dbReference type="AlphaFoldDB" id="A0A2S4RZH7"/>
<evidence type="ECO:0000259" key="8">
    <source>
        <dbReference type="Pfam" id="PF16822"/>
    </source>
</evidence>
<dbReference type="RefSeq" id="WP_103776290.1">
    <property type="nucleotide sequence ID" value="NZ_PQLX01000002.1"/>
</dbReference>
<name>A0A2S4RZH7_CITAM</name>
<dbReference type="GO" id="GO:0016740">
    <property type="term" value="F:transferase activity"/>
    <property type="evidence" value="ECO:0007669"/>
    <property type="project" value="UniProtKB-KW"/>
</dbReference>
<keyword evidence="7" id="KW-0812">Transmembrane</keyword>
<evidence type="ECO:0000256" key="5">
    <source>
        <dbReference type="ARBA" id="ARBA00022764"/>
    </source>
</evidence>
<feature type="transmembrane region" description="Helical" evidence="7">
    <location>
        <begin position="6"/>
        <end position="25"/>
    </location>
</feature>
<keyword evidence="7" id="KW-0472">Membrane</keyword>
<organism evidence="9 10">
    <name type="scientific">Citrobacter amalonaticus</name>
    <dbReference type="NCBI Taxonomy" id="35703"/>
    <lineage>
        <taxon>Bacteria</taxon>
        <taxon>Pseudomonadati</taxon>
        <taxon>Pseudomonadota</taxon>
        <taxon>Gammaproteobacteria</taxon>
        <taxon>Enterobacterales</taxon>
        <taxon>Enterobacteriaceae</taxon>
        <taxon>Citrobacter</taxon>
    </lineage>
</organism>
<evidence type="ECO:0000256" key="7">
    <source>
        <dbReference type="SAM" id="Phobius"/>
    </source>
</evidence>
<comment type="subcellular location">
    <subcellularLocation>
        <location evidence="1">Periplasm</location>
    </subcellularLocation>
</comment>
<gene>
    <name evidence="9" type="ORF">C3430_07270</name>
</gene>
<dbReference type="GO" id="GO:0042597">
    <property type="term" value="C:periplasmic space"/>
    <property type="evidence" value="ECO:0007669"/>
    <property type="project" value="UniProtKB-SubCell"/>
</dbReference>
<comment type="pathway">
    <text evidence="2">Glycan biosynthesis; alginate biosynthesis.</text>
</comment>
<dbReference type="EMBL" id="PQLX01000002">
    <property type="protein sequence ID" value="POU66589.1"/>
    <property type="molecule type" value="Genomic_DNA"/>
</dbReference>
<protein>
    <recommendedName>
        <fullName evidence="8">AlgX/AlgJ SGNH hydrolase-like domain-containing protein</fullName>
    </recommendedName>
</protein>
<keyword evidence="5" id="KW-0574">Periplasm</keyword>
<keyword evidence="3" id="KW-0808">Transferase</keyword>
<evidence type="ECO:0000313" key="10">
    <source>
        <dbReference type="Proteomes" id="UP000237003"/>
    </source>
</evidence>
<keyword evidence="6" id="KW-0016">Alginate biosynthesis</keyword>
<evidence type="ECO:0000256" key="1">
    <source>
        <dbReference type="ARBA" id="ARBA00004418"/>
    </source>
</evidence>
<accession>A0A2S4RZH7</accession>
<evidence type="ECO:0000256" key="2">
    <source>
        <dbReference type="ARBA" id="ARBA00005182"/>
    </source>
</evidence>
<evidence type="ECO:0000256" key="6">
    <source>
        <dbReference type="ARBA" id="ARBA00022841"/>
    </source>
</evidence>
<dbReference type="InterPro" id="IPR031811">
    <property type="entry name" value="ALGX/ALGJ_SGNH-like"/>
</dbReference>
<feature type="domain" description="AlgX/AlgJ SGNH hydrolase-like" evidence="8">
    <location>
        <begin position="69"/>
        <end position="271"/>
    </location>
</feature>
<evidence type="ECO:0000256" key="4">
    <source>
        <dbReference type="ARBA" id="ARBA00022729"/>
    </source>
</evidence>